<evidence type="ECO:0000256" key="1">
    <source>
        <dbReference type="ARBA" id="ARBA00022617"/>
    </source>
</evidence>
<name>A0AA36H6A5_CYLNA</name>
<feature type="compositionally biased region" description="Low complexity" evidence="4">
    <location>
        <begin position="25"/>
        <end position="36"/>
    </location>
</feature>
<dbReference type="InterPro" id="IPR050532">
    <property type="entry name" value="Globin-like_OT"/>
</dbReference>
<keyword evidence="2" id="KW-0479">Metal-binding</keyword>
<dbReference type="GO" id="GO:0046872">
    <property type="term" value="F:metal ion binding"/>
    <property type="evidence" value="ECO:0007669"/>
    <property type="project" value="UniProtKB-KW"/>
</dbReference>
<dbReference type="SUPFAM" id="SSF46458">
    <property type="entry name" value="Globin-like"/>
    <property type="match status" value="1"/>
</dbReference>
<dbReference type="Gene3D" id="1.10.490.10">
    <property type="entry name" value="Globins"/>
    <property type="match status" value="1"/>
</dbReference>
<dbReference type="Proteomes" id="UP001176961">
    <property type="component" value="Unassembled WGS sequence"/>
</dbReference>
<keyword evidence="1" id="KW-0349">Heme</keyword>
<dbReference type="AlphaFoldDB" id="A0AA36H6A5"/>
<evidence type="ECO:0000256" key="4">
    <source>
        <dbReference type="SAM" id="MobiDB-lite"/>
    </source>
</evidence>
<reference evidence="5" key="1">
    <citation type="submission" date="2023-07" db="EMBL/GenBank/DDBJ databases">
        <authorList>
            <consortium name="CYATHOMIX"/>
        </authorList>
    </citation>
    <scope>NUCLEOTIDE SEQUENCE</scope>
    <source>
        <strain evidence="5">N/A</strain>
    </source>
</reference>
<evidence type="ECO:0000256" key="3">
    <source>
        <dbReference type="ARBA" id="ARBA00023004"/>
    </source>
</evidence>
<dbReference type="GO" id="GO:0020037">
    <property type="term" value="F:heme binding"/>
    <property type="evidence" value="ECO:0007669"/>
    <property type="project" value="InterPro"/>
</dbReference>
<gene>
    <name evidence="5" type="ORF">CYNAS_LOCUS16919</name>
</gene>
<dbReference type="InterPro" id="IPR012292">
    <property type="entry name" value="Globin/Proto"/>
</dbReference>
<protein>
    <recommendedName>
        <fullName evidence="7">Globin family profile domain-containing protein</fullName>
    </recommendedName>
</protein>
<keyword evidence="3" id="KW-0408">Iron</keyword>
<evidence type="ECO:0000313" key="5">
    <source>
        <dbReference type="EMBL" id="CAJ0604936.1"/>
    </source>
</evidence>
<evidence type="ECO:0008006" key="7">
    <source>
        <dbReference type="Google" id="ProtNLM"/>
    </source>
</evidence>
<accession>A0AA36H6A5</accession>
<sequence>MRPLVSPMGSGAGAKQAPPEEPKAAADAASPAAEAPTVDSRLPYPNFRELFTLKNYWKTVRRNDKECGKIMLAKYLNQHPESAGLYPKLKNIDGATVNASCNNPGFETVAANYLQVFDDVITAVEEKPGDVQPACDRLVAVGKMHRTKVSDMQNSAFQDMEEPFLDMVKGALQDRFNEKAEGLFRKFFQFCLKYLLEGFNG</sequence>
<organism evidence="5 6">
    <name type="scientific">Cylicocyclus nassatus</name>
    <name type="common">Nematode worm</name>
    <dbReference type="NCBI Taxonomy" id="53992"/>
    <lineage>
        <taxon>Eukaryota</taxon>
        <taxon>Metazoa</taxon>
        <taxon>Ecdysozoa</taxon>
        <taxon>Nematoda</taxon>
        <taxon>Chromadorea</taxon>
        <taxon>Rhabditida</taxon>
        <taxon>Rhabditina</taxon>
        <taxon>Rhabditomorpha</taxon>
        <taxon>Strongyloidea</taxon>
        <taxon>Strongylidae</taxon>
        <taxon>Cylicocyclus</taxon>
    </lineage>
</organism>
<comment type="caution">
    <text evidence="5">The sequence shown here is derived from an EMBL/GenBank/DDBJ whole genome shotgun (WGS) entry which is preliminary data.</text>
</comment>
<dbReference type="PANTHER" id="PTHR46458">
    <property type="entry name" value="BLR2807 PROTEIN"/>
    <property type="match status" value="1"/>
</dbReference>
<dbReference type="InterPro" id="IPR009050">
    <property type="entry name" value="Globin-like_sf"/>
</dbReference>
<evidence type="ECO:0000313" key="6">
    <source>
        <dbReference type="Proteomes" id="UP001176961"/>
    </source>
</evidence>
<proteinExistence type="predicted"/>
<keyword evidence="6" id="KW-1185">Reference proteome</keyword>
<feature type="region of interest" description="Disordered" evidence="4">
    <location>
        <begin position="1"/>
        <end position="40"/>
    </location>
</feature>
<dbReference type="PANTHER" id="PTHR46458:SF5">
    <property type="entry name" value="GLOBIN FAMILY PROFILE DOMAIN-CONTAINING PROTEIN"/>
    <property type="match status" value="1"/>
</dbReference>
<dbReference type="GO" id="GO:0019825">
    <property type="term" value="F:oxygen binding"/>
    <property type="evidence" value="ECO:0007669"/>
    <property type="project" value="InterPro"/>
</dbReference>
<dbReference type="EMBL" id="CATQJL010000316">
    <property type="protein sequence ID" value="CAJ0604936.1"/>
    <property type="molecule type" value="Genomic_DNA"/>
</dbReference>
<evidence type="ECO:0000256" key="2">
    <source>
        <dbReference type="ARBA" id="ARBA00022723"/>
    </source>
</evidence>